<gene>
    <name evidence="2" type="ORF">SAMN05216575_10457</name>
    <name evidence="1" type="ORF">SIM71_18235</name>
</gene>
<sequence length="218" mass="24428">MINKRPCVILVADSNMAATFRGYFKRDGWHLSLGCAPFEMNTDVGADLLVDEGGNDPGVYTKGHELLRPYQSSHHRALVVLDCEWEGAPDKAAIVEHITARLVTSGWAEDAVKVIAIEPELENWLWQDKPQVADALRYKGENPLRQYLADSGWWPAGVAKPPRPKEAVEWVLRQTRRPRSSAIYQELAEYISIKGCTDAAFAEMHAAFLAWFPVEIPA</sequence>
<evidence type="ECO:0000313" key="2">
    <source>
        <dbReference type="EMBL" id="SDE80986.1"/>
    </source>
</evidence>
<accession>A0A1G7FYM5</accession>
<reference evidence="2 3" key="1">
    <citation type="submission" date="2016-10" db="EMBL/GenBank/DDBJ databases">
        <authorList>
            <person name="de Groot N.N."/>
        </authorList>
    </citation>
    <scope>NUCLEOTIDE SEQUENCE [LARGE SCALE GENOMIC DNA]</scope>
    <source>
        <strain evidence="2 3">JCM 10630</strain>
    </source>
</reference>
<dbReference type="OrthoDB" id="9803665at2"/>
<organism evidence="2 3">
    <name type="scientific">Ectopseudomonas alcaliphila</name>
    <dbReference type="NCBI Taxonomy" id="101564"/>
    <lineage>
        <taxon>Bacteria</taxon>
        <taxon>Pseudomonadati</taxon>
        <taxon>Pseudomonadota</taxon>
        <taxon>Gammaproteobacteria</taxon>
        <taxon>Pseudomonadales</taxon>
        <taxon>Pseudomonadaceae</taxon>
        <taxon>Ectopseudomonas</taxon>
    </lineage>
</organism>
<proteinExistence type="predicted"/>
<evidence type="ECO:0008006" key="5">
    <source>
        <dbReference type="Google" id="ProtNLM"/>
    </source>
</evidence>
<dbReference type="RefSeq" id="WP_074679046.1">
    <property type="nucleotide sequence ID" value="NZ_CBCSET010000004.1"/>
</dbReference>
<dbReference type="EMBL" id="JAWXXP010000001">
    <property type="protein sequence ID" value="MDX5994004.1"/>
    <property type="molecule type" value="Genomic_DNA"/>
</dbReference>
<dbReference type="NCBIfam" id="NF047734">
    <property type="entry name" value="antiphage_MADS4"/>
    <property type="match status" value="1"/>
</dbReference>
<reference evidence="1 4" key="2">
    <citation type="submission" date="2023-11" db="EMBL/GenBank/DDBJ databases">
        <title>MicrobeMod: A computational toolkit for identifying prokaryotic methylation and restriction-modification with nanopore sequencing.</title>
        <authorList>
            <person name="Crits-Christoph A."/>
            <person name="Kang S.C."/>
            <person name="Lee H."/>
            <person name="Ostrov N."/>
        </authorList>
    </citation>
    <scope>NUCLEOTIDE SEQUENCE [LARGE SCALE GENOMIC DNA]</scope>
    <source>
        <strain evidence="1 4">ATCC BAA-571</strain>
    </source>
</reference>
<evidence type="ECO:0000313" key="4">
    <source>
        <dbReference type="Proteomes" id="UP001278050"/>
    </source>
</evidence>
<name>A0A1G7FYM5_9GAMM</name>
<keyword evidence="4" id="KW-1185">Reference proteome</keyword>
<dbReference type="EMBL" id="FNAE01000004">
    <property type="protein sequence ID" value="SDE80986.1"/>
    <property type="molecule type" value="Genomic_DNA"/>
</dbReference>
<dbReference type="Proteomes" id="UP000182413">
    <property type="component" value="Unassembled WGS sequence"/>
</dbReference>
<evidence type="ECO:0000313" key="3">
    <source>
        <dbReference type="Proteomes" id="UP000182413"/>
    </source>
</evidence>
<dbReference type="InterPro" id="IPR059210">
    <property type="entry name" value="MADS4-like"/>
</dbReference>
<evidence type="ECO:0000313" key="1">
    <source>
        <dbReference type="EMBL" id="MDX5994004.1"/>
    </source>
</evidence>
<dbReference type="Proteomes" id="UP001278050">
    <property type="component" value="Unassembled WGS sequence"/>
</dbReference>
<dbReference type="AlphaFoldDB" id="A0A1G7FYM5"/>
<protein>
    <recommendedName>
        <fullName evidence="5">DUF4276 family protein</fullName>
    </recommendedName>
</protein>